<protein>
    <submittedName>
        <fullName evidence="2">Uncharacterized protein</fullName>
    </submittedName>
</protein>
<dbReference type="AlphaFoldDB" id="A0A0A9CJV1"/>
<evidence type="ECO:0000256" key="1">
    <source>
        <dbReference type="SAM" id="MobiDB-lite"/>
    </source>
</evidence>
<proteinExistence type="predicted"/>
<name>A0A0A9CJV1_ARUDO</name>
<organism evidence="2">
    <name type="scientific">Arundo donax</name>
    <name type="common">Giant reed</name>
    <name type="synonym">Donax arundinaceus</name>
    <dbReference type="NCBI Taxonomy" id="35708"/>
    <lineage>
        <taxon>Eukaryota</taxon>
        <taxon>Viridiplantae</taxon>
        <taxon>Streptophyta</taxon>
        <taxon>Embryophyta</taxon>
        <taxon>Tracheophyta</taxon>
        <taxon>Spermatophyta</taxon>
        <taxon>Magnoliopsida</taxon>
        <taxon>Liliopsida</taxon>
        <taxon>Poales</taxon>
        <taxon>Poaceae</taxon>
        <taxon>PACMAD clade</taxon>
        <taxon>Arundinoideae</taxon>
        <taxon>Arundineae</taxon>
        <taxon>Arundo</taxon>
    </lineage>
</organism>
<evidence type="ECO:0000313" key="2">
    <source>
        <dbReference type="EMBL" id="JAD71812.1"/>
    </source>
</evidence>
<feature type="compositionally biased region" description="Polar residues" evidence="1">
    <location>
        <begin position="1"/>
        <end position="15"/>
    </location>
</feature>
<reference evidence="2" key="2">
    <citation type="journal article" date="2015" name="Data Brief">
        <title>Shoot transcriptome of the giant reed, Arundo donax.</title>
        <authorList>
            <person name="Barrero R.A."/>
            <person name="Guerrero F.D."/>
            <person name="Moolhuijzen P."/>
            <person name="Goolsby J.A."/>
            <person name="Tidwell J."/>
            <person name="Bellgard S.E."/>
            <person name="Bellgard M.I."/>
        </authorList>
    </citation>
    <scope>NUCLEOTIDE SEQUENCE</scope>
    <source>
        <tissue evidence="2">Shoot tissue taken approximately 20 cm above the soil surface</tissue>
    </source>
</reference>
<sequence>MGFQIPSTTGSNASTPYHMHERIRI</sequence>
<reference evidence="2" key="1">
    <citation type="submission" date="2014-09" db="EMBL/GenBank/DDBJ databases">
        <authorList>
            <person name="Magalhaes I.L.F."/>
            <person name="Oliveira U."/>
            <person name="Santos F.R."/>
            <person name="Vidigal T.H.D.A."/>
            <person name="Brescovit A.D."/>
            <person name="Santos A.J."/>
        </authorList>
    </citation>
    <scope>NUCLEOTIDE SEQUENCE</scope>
    <source>
        <tissue evidence="2">Shoot tissue taken approximately 20 cm above the soil surface</tissue>
    </source>
</reference>
<feature type="region of interest" description="Disordered" evidence="1">
    <location>
        <begin position="1"/>
        <end position="25"/>
    </location>
</feature>
<accession>A0A0A9CJV1</accession>
<dbReference type="EMBL" id="GBRH01226083">
    <property type="protein sequence ID" value="JAD71812.1"/>
    <property type="molecule type" value="Transcribed_RNA"/>
</dbReference>